<dbReference type="SMART" id="SM00360">
    <property type="entry name" value="RRM"/>
    <property type="match status" value="1"/>
</dbReference>
<dbReference type="Proteomes" id="UP000663873">
    <property type="component" value="Unassembled WGS sequence"/>
</dbReference>
<dbReference type="Gene3D" id="3.30.70.330">
    <property type="match status" value="1"/>
</dbReference>
<dbReference type="AlphaFoldDB" id="A0A817MPD6"/>
<dbReference type="EMBL" id="CAJNXB010000638">
    <property type="protein sequence ID" value="CAF3077932.1"/>
    <property type="molecule type" value="Genomic_DNA"/>
</dbReference>
<evidence type="ECO:0000313" key="5">
    <source>
        <dbReference type="EMBL" id="CAF3077932.1"/>
    </source>
</evidence>
<reference evidence="5" key="1">
    <citation type="submission" date="2021-02" db="EMBL/GenBank/DDBJ databases">
        <authorList>
            <person name="Nowell W R."/>
        </authorList>
    </citation>
    <scope>NUCLEOTIDE SEQUENCE</scope>
</reference>
<dbReference type="PANTHER" id="PTHR23236:SF119">
    <property type="entry name" value="NUCLEAR RNA-BINDING PROTEIN SART-3"/>
    <property type="match status" value="1"/>
</dbReference>
<dbReference type="EMBL" id="CAJOBP010006391">
    <property type="protein sequence ID" value="CAF4491868.1"/>
    <property type="molecule type" value="Genomic_DNA"/>
</dbReference>
<evidence type="ECO:0000313" key="8">
    <source>
        <dbReference type="Proteomes" id="UP000663873"/>
    </source>
</evidence>
<dbReference type="OrthoDB" id="272703at2759"/>
<dbReference type="PROSITE" id="PS50102">
    <property type="entry name" value="RRM"/>
    <property type="match status" value="1"/>
</dbReference>
<dbReference type="Pfam" id="PF00076">
    <property type="entry name" value="RRM_1"/>
    <property type="match status" value="1"/>
</dbReference>
<proteinExistence type="predicted"/>
<name>A0A817MPD6_9BILA</name>
<evidence type="ECO:0000256" key="2">
    <source>
        <dbReference type="ARBA" id="ARBA00022884"/>
    </source>
</evidence>
<evidence type="ECO:0000256" key="1">
    <source>
        <dbReference type="ARBA" id="ARBA00022737"/>
    </source>
</evidence>
<evidence type="ECO:0000313" key="6">
    <source>
        <dbReference type="EMBL" id="CAF4491868.1"/>
    </source>
</evidence>
<accession>A0A817MPD6</accession>
<dbReference type="InterPro" id="IPR012677">
    <property type="entry name" value="Nucleotide-bd_a/b_plait_sf"/>
</dbReference>
<keyword evidence="2 3" id="KW-0694">RNA-binding</keyword>
<dbReference type="GO" id="GO:0003723">
    <property type="term" value="F:RNA binding"/>
    <property type="evidence" value="ECO:0007669"/>
    <property type="project" value="UniProtKB-UniRule"/>
</dbReference>
<dbReference type="InterPro" id="IPR000504">
    <property type="entry name" value="RRM_dom"/>
</dbReference>
<dbReference type="InterPro" id="IPR025475">
    <property type="entry name" value="DUF4326"/>
</dbReference>
<keyword evidence="8" id="KW-1185">Reference proteome</keyword>
<dbReference type="Pfam" id="PF14216">
    <property type="entry name" value="DUF4326"/>
    <property type="match status" value="1"/>
</dbReference>
<dbReference type="Proteomes" id="UP000663825">
    <property type="component" value="Unassembled WGS sequence"/>
</dbReference>
<protein>
    <recommendedName>
        <fullName evidence="4">RRM domain-containing protein</fullName>
    </recommendedName>
</protein>
<evidence type="ECO:0000256" key="3">
    <source>
        <dbReference type="PROSITE-ProRule" id="PRU00176"/>
    </source>
</evidence>
<comment type="caution">
    <text evidence="5">The sequence shown here is derived from an EMBL/GenBank/DDBJ whole genome shotgun (WGS) entry which is preliminary data.</text>
</comment>
<keyword evidence="1" id="KW-0677">Repeat</keyword>
<dbReference type="SUPFAM" id="SSF54928">
    <property type="entry name" value="RNA-binding domain, RBD"/>
    <property type="match status" value="1"/>
</dbReference>
<organism evidence="5 7">
    <name type="scientific">Rotaria socialis</name>
    <dbReference type="NCBI Taxonomy" id="392032"/>
    <lineage>
        <taxon>Eukaryota</taxon>
        <taxon>Metazoa</taxon>
        <taxon>Spiralia</taxon>
        <taxon>Gnathifera</taxon>
        <taxon>Rotifera</taxon>
        <taxon>Eurotatoria</taxon>
        <taxon>Bdelloidea</taxon>
        <taxon>Philodinida</taxon>
        <taxon>Philodinidae</taxon>
        <taxon>Rotaria</taxon>
    </lineage>
</organism>
<evidence type="ECO:0000259" key="4">
    <source>
        <dbReference type="PROSITE" id="PS50102"/>
    </source>
</evidence>
<dbReference type="PANTHER" id="PTHR23236">
    <property type="entry name" value="EUKARYOTIC TRANSLATION INITIATION FACTOR 4B/4H"/>
    <property type="match status" value="1"/>
</dbReference>
<sequence length="216" mass="24077">MATNFYSQSKQISHQSNRSRDSTWSVFARNISYGTNEQELRSFFDKTCGHVTTVRIICNNQTGQSRGFGFVQFNTLVAYEIALTLSGSSLNGRKLKISPNESKTTFPSTTISTATTTATVESVDSTLKSEQKTCVVHCKKSNYDAYIGRPSMWGNPLVIGRDGDKADRIRKYRAWIMSQPELLARAKIELRGRTIACWCKPEACHGDILAEIADAD</sequence>
<evidence type="ECO:0000313" key="7">
    <source>
        <dbReference type="Proteomes" id="UP000663825"/>
    </source>
</evidence>
<feature type="domain" description="RRM" evidence="4">
    <location>
        <begin position="24"/>
        <end position="102"/>
    </location>
</feature>
<gene>
    <name evidence="5" type="ORF">TIS948_LOCUS5480</name>
    <name evidence="6" type="ORF">UJA718_LOCUS25703</name>
</gene>
<dbReference type="InterPro" id="IPR035979">
    <property type="entry name" value="RBD_domain_sf"/>
</dbReference>